<organism evidence="5 6">
    <name type="scientific">Tropicimonas aquimaris</name>
    <dbReference type="NCBI Taxonomy" id="914152"/>
    <lineage>
        <taxon>Bacteria</taxon>
        <taxon>Pseudomonadati</taxon>
        <taxon>Pseudomonadota</taxon>
        <taxon>Alphaproteobacteria</taxon>
        <taxon>Rhodobacterales</taxon>
        <taxon>Roseobacteraceae</taxon>
        <taxon>Tropicimonas</taxon>
    </lineage>
</organism>
<protein>
    <submittedName>
        <fullName evidence="5">Biotin-dependent carboxyltransferase family protein</fullName>
    </submittedName>
</protein>
<keyword evidence="1" id="KW-0547">Nucleotide-binding</keyword>
<evidence type="ECO:0000256" key="1">
    <source>
        <dbReference type="ARBA" id="ARBA00022741"/>
    </source>
</evidence>
<gene>
    <name evidence="5" type="ORF">ACFQ2S_23120</name>
</gene>
<dbReference type="InterPro" id="IPR029000">
    <property type="entry name" value="Cyclophilin-like_dom_sf"/>
</dbReference>
<evidence type="ECO:0000256" key="3">
    <source>
        <dbReference type="ARBA" id="ARBA00022840"/>
    </source>
</evidence>
<evidence type="ECO:0000256" key="2">
    <source>
        <dbReference type="ARBA" id="ARBA00022801"/>
    </source>
</evidence>
<keyword evidence="6" id="KW-1185">Reference proteome</keyword>
<name>A0ABW3IYN4_9RHOB</name>
<dbReference type="SMART" id="SM00797">
    <property type="entry name" value="AHS2"/>
    <property type="match status" value="1"/>
</dbReference>
<evidence type="ECO:0000313" key="5">
    <source>
        <dbReference type="EMBL" id="MFD0982533.1"/>
    </source>
</evidence>
<dbReference type="RefSeq" id="WP_386078626.1">
    <property type="nucleotide sequence ID" value="NZ_JBHTJT010000058.1"/>
</dbReference>
<dbReference type="Gene3D" id="2.40.100.10">
    <property type="entry name" value="Cyclophilin-like"/>
    <property type="match status" value="1"/>
</dbReference>
<dbReference type="SUPFAM" id="SSF50891">
    <property type="entry name" value="Cyclophilin-like"/>
    <property type="match status" value="1"/>
</dbReference>
<dbReference type="EMBL" id="JBHTJT010000058">
    <property type="protein sequence ID" value="MFD0982533.1"/>
    <property type="molecule type" value="Genomic_DNA"/>
</dbReference>
<dbReference type="PANTHER" id="PTHR43309:SF5">
    <property type="entry name" value="5-OXOPROLINASE SUBUNIT C"/>
    <property type="match status" value="1"/>
</dbReference>
<sequence>MNRLILHRTGPGTTVQDLGRPGYLAQGLSRGGAADPVALAEGAALLNQPPSLAVLEIISTVEVEVATPTWIALTGAPKQTSRDGETLVWNASHLLKPGQRLHLGAARKGNFAYLHLAGGIDTPPLVGGRAAHMAAGLGAALTEGTHLPLGAAPDHVQRAQALHTEDRFDGGEIRVLRGPQTGLFSSEVLDHFLATPFTRTAWGNRQGVKLGHEGEGFRPAEGLNLVSEVIVPGDIQVTGDGTPFVLGPECQTIGGYPRIGTVVPADLPKVMQATPGAGLRFRFVDLEEALASHRGIETIHEIALHDLRGQETDLDSRLMAYNLISGVATNVFDHED</sequence>
<proteinExistence type="predicted"/>
<dbReference type="Proteomes" id="UP001597108">
    <property type="component" value="Unassembled WGS sequence"/>
</dbReference>
<dbReference type="InterPro" id="IPR052708">
    <property type="entry name" value="PxpC"/>
</dbReference>
<keyword evidence="2" id="KW-0378">Hydrolase</keyword>
<dbReference type="InterPro" id="IPR003778">
    <property type="entry name" value="CT_A_B"/>
</dbReference>
<feature type="domain" description="Carboxyltransferase" evidence="4">
    <location>
        <begin position="25"/>
        <end position="299"/>
    </location>
</feature>
<evidence type="ECO:0000313" key="6">
    <source>
        <dbReference type="Proteomes" id="UP001597108"/>
    </source>
</evidence>
<reference evidence="6" key="1">
    <citation type="journal article" date="2019" name="Int. J. Syst. Evol. Microbiol.">
        <title>The Global Catalogue of Microorganisms (GCM) 10K type strain sequencing project: providing services to taxonomists for standard genome sequencing and annotation.</title>
        <authorList>
            <consortium name="The Broad Institute Genomics Platform"/>
            <consortium name="The Broad Institute Genome Sequencing Center for Infectious Disease"/>
            <person name="Wu L."/>
            <person name="Ma J."/>
        </authorList>
    </citation>
    <scope>NUCLEOTIDE SEQUENCE [LARGE SCALE GENOMIC DNA]</scope>
    <source>
        <strain evidence="6">CCUG 60524</strain>
    </source>
</reference>
<dbReference type="Pfam" id="PF02626">
    <property type="entry name" value="CT_A_B"/>
    <property type="match status" value="1"/>
</dbReference>
<evidence type="ECO:0000259" key="4">
    <source>
        <dbReference type="SMART" id="SM00797"/>
    </source>
</evidence>
<accession>A0ABW3IYN4</accession>
<comment type="caution">
    <text evidence="5">The sequence shown here is derived from an EMBL/GenBank/DDBJ whole genome shotgun (WGS) entry which is preliminary data.</text>
</comment>
<keyword evidence="3" id="KW-0067">ATP-binding</keyword>
<dbReference type="PANTHER" id="PTHR43309">
    <property type="entry name" value="5-OXOPROLINASE SUBUNIT C"/>
    <property type="match status" value="1"/>
</dbReference>